<reference evidence="4" key="1">
    <citation type="submission" date="2020-08" db="EMBL/GenBank/DDBJ databases">
        <title>Lewinella bacteria from marine environments.</title>
        <authorList>
            <person name="Zhong Y."/>
        </authorList>
    </citation>
    <scope>NUCLEOTIDE SEQUENCE</scope>
    <source>
        <strain evidence="4">KCTC 42187</strain>
    </source>
</reference>
<evidence type="ECO:0000313" key="4">
    <source>
        <dbReference type="EMBL" id="MBC6993020.1"/>
    </source>
</evidence>
<feature type="region of interest" description="Disordered" evidence="2">
    <location>
        <begin position="286"/>
        <end position="388"/>
    </location>
</feature>
<evidence type="ECO:0000256" key="1">
    <source>
        <dbReference type="SAM" id="Coils"/>
    </source>
</evidence>
<evidence type="ECO:0000259" key="3">
    <source>
        <dbReference type="Pfam" id="PF13699"/>
    </source>
</evidence>
<evidence type="ECO:0000313" key="5">
    <source>
        <dbReference type="Proteomes" id="UP000650081"/>
    </source>
</evidence>
<feature type="compositionally biased region" description="Low complexity" evidence="2">
    <location>
        <begin position="1"/>
        <end position="23"/>
    </location>
</feature>
<comment type="caution">
    <text evidence="4">The sequence shown here is derived from an EMBL/GenBank/DDBJ whole genome shotgun (WGS) entry which is preliminary data.</text>
</comment>
<dbReference type="Proteomes" id="UP000650081">
    <property type="component" value="Unassembled WGS sequence"/>
</dbReference>
<proteinExistence type="predicted"/>
<feature type="compositionally biased region" description="Basic and acidic residues" evidence="2">
    <location>
        <begin position="318"/>
        <end position="333"/>
    </location>
</feature>
<feature type="compositionally biased region" description="Basic and acidic residues" evidence="2">
    <location>
        <begin position="344"/>
        <end position="358"/>
    </location>
</feature>
<feature type="compositionally biased region" description="Low complexity" evidence="2">
    <location>
        <begin position="307"/>
        <end position="317"/>
    </location>
</feature>
<gene>
    <name evidence="4" type="ORF">H9S92_02510</name>
</gene>
<feature type="compositionally biased region" description="Gly residues" evidence="2">
    <location>
        <begin position="379"/>
        <end position="388"/>
    </location>
</feature>
<name>A0A923PI41_9BACT</name>
<feature type="compositionally biased region" description="Low complexity" evidence="2">
    <location>
        <begin position="39"/>
        <end position="52"/>
    </location>
</feature>
<sequence>MRTGKTTAPSATSRAAARPQASQDHTAPASAVFQDRRPAVAAQRALGALANAPLQRQESPPVPNRTGLPDQLKSGVESLAGVALDDVRVHRNSSAPARLQAHAYAQGTDIHLGPGQEEHLPHEAWHVVQQKQGRVKPTTRLNGNVAVNDNPGLEREADLLGAKALRAQPAEQSLPGTASTAPIQEKASAQVAQLHDVPEGVTSPLDEQFLRIFLLIEQALRLMEPAESNSEKRGKEGKDRGEKLATGFLDLVSGDKSTSEVISDQFSLSEKLKLGWEGAKLLVSGATESGPLSTSTRSERETPPPSSSFFSFGSGETSSRDKGKEEKRPEERSSLLPSFLTRSGGDKGPEKEKEKQEESPGFFSSLFSSSPNITNSGPRMGGVSEGLGTGGKLLLSSALRKEQVKTEGSELLRRGVKEGTSFFSGATEGVGKLIGSGEDFFDARKIVRAASEHENQANELLRQAQSSIEEQKSSYPELPELYAKRISEAQTLLRLLPDGIEKYSSSSTRERASTWALKTRKTLQERNPGDPSLYGQFKGFGNFVKNEGGELLESVKKGGSSLFSSAKQGFGEWKEKATQKLADTKSSVLGGISERVEDSILEDK</sequence>
<dbReference type="RefSeq" id="WP_187465145.1">
    <property type="nucleotide sequence ID" value="NZ_JACSIT010000050.1"/>
</dbReference>
<keyword evidence="1" id="KW-0175">Coiled coil</keyword>
<dbReference type="AlphaFoldDB" id="A0A923PI41"/>
<evidence type="ECO:0000256" key="2">
    <source>
        <dbReference type="SAM" id="MobiDB-lite"/>
    </source>
</evidence>
<keyword evidence="5" id="KW-1185">Reference proteome</keyword>
<feature type="domain" description="eCIS core" evidence="3">
    <location>
        <begin position="68"/>
        <end position="133"/>
    </location>
</feature>
<protein>
    <submittedName>
        <fullName evidence="4">DUF4157 domain-containing protein</fullName>
    </submittedName>
</protein>
<dbReference type="InterPro" id="IPR025295">
    <property type="entry name" value="eCIS_core_dom"/>
</dbReference>
<accession>A0A923PI41</accession>
<feature type="coiled-coil region" evidence="1">
    <location>
        <begin position="443"/>
        <end position="470"/>
    </location>
</feature>
<organism evidence="4 5">
    <name type="scientific">Neolewinella lacunae</name>
    <dbReference type="NCBI Taxonomy" id="1517758"/>
    <lineage>
        <taxon>Bacteria</taxon>
        <taxon>Pseudomonadati</taxon>
        <taxon>Bacteroidota</taxon>
        <taxon>Saprospiria</taxon>
        <taxon>Saprospirales</taxon>
        <taxon>Lewinellaceae</taxon>
        <taxon>Neolewinella</taxon>
    </lineage>
</organism>
<dbReference type="Pfam" id="PF13699">
    <property type="entry name" value="eCIS_core"/>
    <property type="match status" value="1"/>
</dbReference>
<dbReference type="EMBL" id="JACSIT010000050">
    <property type="protein sequence ID" value="MBC6993020.1"/>
    <property type="molecule type" value="Genomic_DNA"/>
</dbReference>
<feature type="compositionally biased region" description="Low complexity" evidence="2">
    <location>
        <begin position="359"/>
        <end position="370"/>
    </location>
</feature>
<feature type="region of interest" description="Disordered" evidence="2">
    <location>
        <begin position="1"/>
        <end position="70"/>
    </location>
</feature>